<evidence type="ECO:0000256" key="1">
    <source>
        <dbReference type="SAM" id="MobiDB-lite"/>
    </source>
</evidence>
<dbReference type="InterPro" id="IPR044081">
    <property type="entry name" value="DUF5776"/>
</dbReference>
<feature type="region of interest" description="Disordered" evidence="1">
    <location>
        <begin position="429"/>
        <end position="463"/>
    </location>
</feature>
<evidence type="ECO:0000313" key="5">
    <source>
        <dbReference type="Proteomes" id="UP001597189"/>
    </source>
</evidence>
<feature type="signal peptide" evidence="2">
    <location>
        <begin position="1"/>
        <end position="34"/>
    </location>
</feature>
<organism evidence="4 5">
    <name type="scientific">Levilactobacillus lanxiensis</name>
    <dbReference type="NCBI Taxonomy" id="2799568"/>
    <lineage>
        <taxon>Bacteria</taxon>
        <taxon>Bacillati</taxon>
        <taxon>Bacillota</taxon>
        <taxon>Bacilli</taxon>
        <taxon>Lactobacillales</taxon>
        <taxon>Lactobacillaceae</taxon>
        <taxon>Levilactobacillus</taxon>
    </lineage>
</organism>
<evidence type="ECO:0000313" key="4">
    <source>
        <dbReference type="EMBL" id="MFD1454571.1"/>
    </source>
</evidence>
<feature type="compositionally biased region" description="Low complexity" evidence="1">
    <location>
        <begin position="429"/>
        <end position="457"/>
    </location>
</feature>
<keyword evidence="5" id="KW-1185">Reference proteome</keyword>
<sequence length="682" mass="74706">MKIQRKIVRALVMMGLVLVSVGGISLTANSTVMAATTDAMATVTPVDSGTTIDNALPDSDTNAKIVKDAILTAGTNYGKPLTKDSTLADVANAKLTVTISDKLTKYASLLKVEKYFNGLLLNDQDNLSKIDVTTITTALLTDNATGPELEALGFSNDSINEDGLDNILKTVSGIDSTSAIKYLILNRNPLNDFTAWTVFKNKTTNPGNAEKIQALNANELKLDGKGKTLDPVAVKDSTIKVPYSAFTEYSHASDSLAGCALAIRYYQGIPDYFDGHNEETSDSSETLFGELYPQNIAEYSLGTVEFSDVKLDLSEINVLDTDQIAKGDQYQVQGPKYYIRAPKDLYESMLSAIESSPDMIFTVPVPGGGTTTSDKLPDNFLDNDTLVINVPAGAKKVQVRIAVTDANNKATYTQIYTIPIAGMTDATDTNTSGSNSASANSSSESSVTSESSSATTNQSTSKRPTVIYATKKIGLYRTPNFSTKTRQAWYAKQPRIYRPMFEVTGYAQSTKGTPRYLVKDVNHESKTYGKTGYVTTKSAFVQSVYYQQKLSKITVIAPNGVNAYKNKDLSRQTKHYRQGQTLAVVRKVIHNLTTRYVLKDGHYITANRKLVQSGRVTMPKTIKTKTQVNRYRDVNLKHLLKRYRKGTKLAVKGWDYSRNGTKRYKVANGYVTANAKLVQVIK</sequence>
<dbReference type="EMBL" id="JBHTOD010000002">
    <property type="protein sequence ID" value="MFD1454571.1"/>
    <property type="molecule type" value="Genomic_DNA"/>
</dbReference>
<feature type="chain" id="PRO_5046754554" evidence="2">
    <location>
        <begin position="35"/>
        <end position="682"/>
    </location>
</feature>
<protein>
    <submittedName>
        <fullName evidence="4">DUF5776 domain-containing protein</fullName>
    </submittedName>
</protein>
<evidence type="ECO:0000259" key="3">
    <source>
        <dbReference type="Pfam" id="PF19087"/>
    </source>
</evidence>
<gene>
    <name evidence="4" type="ORF">ACFQ44_02600</name>
</gene>
<dbReference type="RefSeq" id="WP_203643410.1">
    <property type="nucleotide sequence ID" value="NZ_BOLN01000002.1"/>
</dbReference>
<accession>A0ABW4CZ45</accession>
<dbReference type="Pfam" id="PF19087">
    <property type="entry name" value="DUF5776"/>
    <property type="match status" value="2"/>
</dbReference>
<feature type="domain" description="DUF5776" evidence="3">
    <location>
        <begin position="617"/>
        <end position="678"/>
    </location>
</feature>
<dbReference type="Proteomes" id="UP001597189">
    <property type="component" value="Unassembled WGS sequence"/>
</dbReference>
<keyword evidence="2" id="KW-0732">Signal</keyword>
<reference evidence="5" key="1">
    <citation type="journal article" date="2019" name="Int. J. Syst. Evol. Microbiol.">
        <title>The Global Catalogue of Microorganisms (GCM) 10K type strain sequencing project: providing services to taxonomists for standard genome sequencing and annotation.</title>
        <authorList>
            <consortium name="The Broad Institute Genomics Platform"/>
            <consortium name="The Broad Institute Genome Sequencing Center for Infectious Disease"/>
            <person name="Wu L."/>
            <person name="Ma J."/>
        </authorList>
    </citation>
    <scope>NUCLEOTIDE SEQUENCE [LARGE SCALE GENOMIC DNA]</scope>
    <source>
        <strain evidence="5">CCM 8979</strain>
    </source>
</reference>
<feature type="domain" description="DUF5776" evidence="3">
    <location>
        <begin position="545"/>
        <end position="611"/>
    </location>
</feature>
<name>A0ABW4CZ45_9LACO</name>
<proteinExistence type="predicted"/>
<comment type="caution">
    <text evidence="4">The sequence shown here is derived from an EMBL/GenBank/DDBJ whole genome shotgun (WGS) entry which is preliminary data.</text>
</comment>
<evidence type="ECO:0000256" key="2">
    <source>
        <dbReference type="SAM" id="SignalP"/>
    </source>
</evidence>